<proteinExistence type="predicted"/>
<dbReference type="AlphaFoldDB" id="A0A1C7NKS9"/>
<gene>
    <name evidence="1" type="ORF">A0J61_02362</name>
</gene>
<evidence type="ECO:0000313" key="2">
    <source>
        <dbReference type="Proteomes" id="UP000093000"/>
    </source>
</evidence>
<comment type="caution">
    <text evidence="1">The sequence shown here is derived from an EMBL/GenBank/DDBJ whole genome shotgun (WGS) entry which is preliminary data.</text>
</comment>
<dbReference type="OrthoDB" id="2283674at2759"/>
<reference evidence="1 2" key="1">
    <citation type="submission" date="2016-03" db="EMBL/GenBank/DDBJ databases">
        <title>Choanephora cucurbitarum.</title>
        <authorList>
            <person name="Min B."/>
            <person name="Park H."/>
            <person name="Park J.-H."/>
            <person name="Shin H.-D."/>
            <person name="Choi I.-G."/>
        </authorList>
    </citation>
    <scope>NUCLEOTIDE SEQUENCE [LARGE SCALE GENOMIC DNA]</scope>
    <source>
        <strain evidence="1 2">KUS-F28377</strain>
    </source>
</reference>
<sequence length="62" mass="7147">MSQDGQENLFSEHGGKVYYPVEDFLTRINDPNIVLETITNRETYLNAKRPEKAIVNHQLQNG</sequence>
<organism evidence="1 2">
    <name type="scientific">Choanephora cucurbitarum</name>
    <dbReference type="NCBI Taxonomy" id="101091"/>
    <lineage>
        <taxon>Eukaryota</taxon>
        <taxon>Fungi</taxon>
        <taxon>Fungi incertae sedis</taxon>
        <taxon>Mucoromycota</taxon>
        <taxon>Mucoromycotina</taxon>
        <taxon>Mucoromycetes</taxon>
        <taxon>Mucorales</taxon>
        <taxon>Mucorineae</taxon>
        <taxon>Choanephoraceae</taxon>
        <taxon>Choanephoroideae</taxon>
        <taxon>Choanephora</taxon>
    </lineage>
</organism>
<protein>
    <submittedName>
        <fullName evidence="1">Uncharacterized protein</fullName>
    </submittedName>
</protein>
<dbReference type="Proteomes" id="UP000093000">
    <property type="component" value="Unassembled WGS sequence"/>
</dbReference>
<accession>A0A1C7NKS9</accession>
<keyword evidence="2" id="KW-1185">Reference proteome</keyword>
<dbReference type="EMBL" id="LUGH01000088">
    <property type="protein sequence ID" value="OBZ89590.1"/>
    <property type="molecule type" value="Genomic_DNA"/>
</dbReference>
<name>A0A1C7NKS9_9FUNG</name>
<dbReference type="InParanoid" id="A0A1C7NKS9"/>
<evidence type="ECO:0000313" key="1">
    <source>
        <dbReference type="EMBL" id="OBZ89590.1"/>
    </source>
</evidence>